<dbReference type="OrthoDB" id="7596689at2"/>
<gene>
    <name evidence="1" type="ORF">CPY51_14815</name>
</gene>
<name>A0A2W4CIC6_9HYPH</name>
<dbReference type="RefSeq" id="WP_111161022.1">
    <property type="nucleotide sequence ID" value="NZ_PCDP01000036.1"/>
</dbReference>
<protein>
    <submittedName>
        <fullName evidence="1">Uncharacterized protein</fullName>
    </submittedName>
</protein>
<accession>A0A2W4CIC6</accession>
<dbReference type="Proteomes" id="UP000248925">
    <property type="component" value="Unassembled WGS sequence"/>
</dbReference>
<evidence type="ECO:0000313" key="2">
    <source>
        <dbReference type="Proteomes" id="UP000248925"/>
    </source>
</evidence>
<organism evidence="1 2">
    <name type="scientific">Rhizobium tubonense</name>
    <dbReference type="NCBI Taxonomy" id="484088"/>
    <lineage>
        <taxon>Bacteria</taxon>
        <taxon>Pseudomonadati</taxon>
        <taxon>Pseudomonadota</taxon>
        <taxon>Alphaproteobacteria</taxon>
        <taxon>Hyphomicrobiales</taxon>
        <taxon>Rhizobiaceae</taxon>
        <taxon>Rhizobium/Agrobacterium group</taxon>
        <taxon>Rhizobium</taxon>
    </lineage>
</organism>
<comment type="caution">
    <text evidence="1">The sequence shown here is derived from an EMBL/GenBank/DDBJ whole genome shotgun (WGS) entry which is preliminary data.</text>
</comment>
<evidence type="ECO:0000313" key="1">
    <source>
        <dbReference type="EMBL" id="PZM12827.1"/>
    </source>
</evidence>
<reference evidence="1 2" key="1">
    <citation type="journal article" date="2018" name="Sci. Rep.">
        <title>Rhizobium tumorigenes sp. nov., a novel plant tumorigenic bacterium isolated from cane gall tumors on thornless blackberry.</title>
        <authorList>
            <person name="Kuzmanovi N."/>
            <person name="Smalla K."/>
            <person name="Gronow S."/>
            <person name="PuBawska J."/>
        </authorList>
    </citation>
    <scope>NUCLEOTIDE SEQUENCE [LARGE SCALE GENOMIC DNA]</scope>
    <source>
        <strain evidence="1 2">CCBAU 85046</strain>
    </source>
</reference>
<keyword evidence="2" id="KW-1185">Reference proteome</keyword>
<sequence>MKFKGRAEFLTLEEFSQRFIERMVRHPDAVYLRDGLPVRRYAENVAHAYWIEALKQSVSPEDCADTDMSGWVK</sequence>
<proteinExistence type="predicted"/>
<dbReference type="EMBL" id="PCDP01000036">
    <property type="protein sequence ID" value="PZM12827.1"/>
    <property type="molecule type" value="Genomic_DNA"/>
</dbReference>
<dbReference type="AlphaFoldDB" id="A0A2W4CIC6"/>